<evidence type="ECO:0000313" key="1">
    <source>
        <dbReference type="EMBL" id="CAJ0851108.1"/>
    </source>
</evidence>
<accession>A0AA48R9V0</accession>
<protein>
    <submittedName>
        <fullName evidence="1">Uncharacterized protein</fullName>
    </submittedName>
</protein>
<name>A0AA48R9V0_9ZZZZ</name>
<dbReference type="AlphaFoldDB" id="A0AA48R9V0"/>
<gene>
    <name evidence="1" type="ORF">AMST5_00368</name>
</gene>
<sequence length="129" mass="14070">MQRVNAFSPFLRSRAADVSPRGQELDALAEANVLRGRFFSWRGGSGQRYVCSVFQRGEEAFVSDVESGVIIGVARDGAAARPVCVFGARQNGMRPSLRDLGRELGVTEWHVHFCEGSEAARDLAATLLN</sequence>
<proteinExistence type="predicted"/>
<reference evidence="1" key="1">
    <citation type="submission" date="2023-07" db="EMBL/GenBank/DDBJ databases">
        <authorList>
            <person name="Pelsma A.J. K."/>
        </authorList>
    </citation>
    <scope>NUCLEOTIDE SEQUENCE</scope>
</reference>
<organism evidence="1">
    <name type="scientific">freshwater sediment metagenome</name>
    <dbReference type="NCBI Taxonomy" id="556182"/>
    <lineage>
        <taxon>unclassified sequences</taxon>
        <taxon>metagenomes</taxon>
        <taxon>ecological metagenomes</taxon>
    </lineage>
</organism>
<dbReference type="EMBL" id="OY288114">
    <property type="protein sequence ID" value="CAJ0851108.1"/>
    <property type="molecule type" value="Genomic_DNA"/>
</dbReference>